<protein>
    <submittedName>
        <fullName evidence="2">Uncharacterized protein</fullName>
    </submittedName>
</protein>
<organism evidence="2 3">
    <name type="scientific">Pseudonocardia saturnea</name>
    <dbReference type="NCBI Taxonomy" id="33909"/>
    <lineage>
        <taxon>Bacteria</taxon>
        <taxon>Bacillati</taxon>
        <taxon>Actinomycetota</taxon>
        <taxon>Actinomycetes</taxon>
        <taxon>Pseudonocardiales</taxon>
        <taxon>Pseudonocardiaceae</taxon>
        <taxon>Pseudonocardia</taxon>
    </lineage>
</organism>
<evidence type="ECO:0000256" key="1">
    <source>
        <dbReference type="SAM" id="MobiDB-lite"/>
    </source>
</evidence>
<evidence type="ECO:0000313" key="3">
    <source>
        <dbReference type="Proteomes" id="UP000320693"/>
    </source>
</evidence>
<feature type="region of interest" description="Disordered" evidence="1">
    <location>
        <begin position="1"/>
        <end position="23"/>
    </location>
</feature>
<comment type="caution">
    <text evidence="2">The sequence shown here is derived from an EMBL/GenBank/DDBJ whole genome shotgun (WGS) entry which is preliminary data.</text>
</comment>
<dbReference type="EMBL" id="BJNH01000132">
    <property type="protein sequence ID" value="GEC29508.1"/>
    <property type="molecule type" value="Genomic_DNA"/>
</dbReference>
<proteinExistence type="predicted"/>
<accession>A0ABQ0S9B9</accession>
<evidence type="ECO:0000313" key="2">
    <source>
        <dbReference type="EMBL" id="GEC29508.1"/>
    </source>
</evidence>
<sequence length="113" mass="11939">MLRTRARPTGEARVLLDPSPSTAGTTVTLTENAVAGALVPGPLQDIGLHPRNVESIARAVRGGLEPVPRSRPDGVTPSVGESRRRPVWTVPKRVPPPTWSLIPGRVPSTPTSS</sequence>
<gene>
    <name evidence="2" type="ORF">PSA01_65370</name>
</gene>
<keyword evidence="3" id="KW-1185">Reference proteome</keyword>
<dbReference type="Proteomes" id="UP000320693">
    <property type="component" value="Unassembled WGS sequence"/>
</dbReference>
<reference evidence="2 3" key="1">
    <citation type="submission" date="2019-06" db="EMBL/GenBank/DDBJ databases">
        <title>Whole genome shotgun sequence of Pseudonocardia saturnea NBRC 14499.</title>
        <authorList>
            <person name="Hosoyama A."/>
            <person name="Uohara A."/>
            <person name="Ohji S."/>
            <person name="Ichikawa N."/>
        </authorList>
    </citation>
    <scope>NUCLEOTIDE SEQUENCE [LARGE SCALE GENOMIC DNA]</scope>
    <source>
        <strain evidence="2 3">NBRC 14499</strain>
    </source>
</reference>
<name>A0ABQ0S9B9_9PSEU</name>
<feature type="region of interest" description="Disordered" evidence="1">
    <location>
        <begin position="64"/>
        <end position="89"/>
    </location>
</feature>